<dbReference type="InterPro" id="IPR013321">
    <property type="entry name" value="Arc_rbn_hlx_hlx"/>
</dbReference>
<accession>A0ABQ4QM85</accession>
<dbReference type="Proteomes" id="UP001055117">
    <property type="component" value="Unassembled WGS sequence"/>
</dbReference>
<dbReference type="SUPFAM" id="SSF143100">
    <property type="entry name" value="TTHA1013/TTHA0281-like"/>
    <property type="match status" value="1"/>
</dbReference>
<organism evidence="1 2">
    <name type="scientific">Methylobacterium cerastii</name>
    <dbReference type="NCBI Taxonomy" id="932741"/>
    <lineage>
        <taxon>Bacteria</taxon>
        <taxon>Pseudomonadati</taxon>
        <taxon>Pseudomonadota</taxon>
        <taxon>Alphaproteobacteria</taxon>
        <taxon>Hyphomicrobiales</taxon>
        <taxon>Methylobacteriaceae</taxon>
        <taxon>Methylobacterium</taxon>
    </lineage>
</organism>
<dbReference type="InterPro" id="IPR035069">
    <property type="entry name" value="TTHA1013/TTHA0281-like"/>
</dbReference>
<dbReference type="SUPFAM" id="SSF47598">
    <property type="entry name" value="Ribbon-helix-helix"/>
    <property type="match status" value="1"/>
</dbReference>
<protein>
    <recommendedName>
        <fullName evidence="3">HicB</fullName>
    </recommendedName>
</protein>
<sequence>MTTMPYRNYEASVEYDPEADLFHGEILDLRDVITFQGRSVDELKQALADSVEDYLAFCAERGEEPAKAYSGQFVVRVEPGLHRALVSSARRAGISLNKWVARTLEQAAD</sequence>
<dbReference type="Gene3D" id="3.30.160.250">
    <property type="match status" value="1"/>
</dbReference>
<dbReference type="RefSeq" id="WP_147764154.1">
    <property type="nucleotide sequence ID" value="NZ_BPQG01000074.1"/>
</dbReference>
<evidence type="ECO:0008006" key="3">
    <source>
        <dbReference type="Google" id="ProtNLM"/>
    </source>
</evidence>
<evidence type="ECO:0000313" key="1">
    <source>
        <dbReference type="EMBL" id="GJD46292.1"/>
    </source>
</evidence>
<reference evidence="1 2" key="1">
    <citation type="journal article" date="2021" name="Front. Microbiol.">
        <title>Comprehensive Comparative Genomics and Phenotyping of Methylobacterium Species.</title>
        <authorList>
            <person name="Alessa O."/>
            <person name="Ogura Y."/>
            <person name="Fujitani Y."/>
            <person name="Takami H."/>
            <person name="Hayashi T."/>
            <person name="Sahin N."/>
            <person name="Tani A."/>
        </authorList>
    </citation>
    <scope>NUCLEOTIDE SEQUENCE [LARGE SCALE GENOMIC DNA]</scope>
    <source>
        <strain evidence="1 2">DSM 23679</strain>
    </source>
</reference>
<proteinExistence type="predicted"/>
<dbReference type="Gene3D" id="1.10.1220.10">
    <property type="entry name" value="Met repressor-like"/>
    <property type="match status" value="1"/>
</dbReference>
<dbReference type="InterPro" id="IPR010985">
    <property type="entry name" value="Ribbon_hlx_hlx"/>
</dbReference>
<evidence type="ECO:0000313" key="2">
    <source>
        <dbReference type="Proteomes" id="UP001055117"/>
    </source>
</evidence>
<dbReference type="EMBL" id="BPQG01000074">
    <property type="protein sequence ID" value="GJD46292.1"/>
    <property type="molecule type" value="Genomic_DNA"/>
</dbReference>
<keyword evidence="2" id="KW-1185">Reference proteome</keyword>
<name>A0ABQ4QM85_9HYPH</name>
<dbReference type="Pfam" id="PF05534">
    <property type="entry name" value="HicB"/>
    <property type="match status" value="1"/>
</dbReference>
<gene>
    <name evidence="1" type="ORF">AFCDBAGC_4172</name>
</gene>
<comment type="caution">
    <text evidence="1">The sequence shown here is derived from an EMBL/GenBank/DDBJ whole genome shotgun (WGS) entry which is preliminary data.</text>
</comment>
<dbReference type="InterPro" id="IPR008651">
    <property type="entry name" value="Uncharacterised_HicB"/>
</dbReference>